<dbReference type="GO" id="GO:0008081">
    <property type="term" value="F:phosphoric diester hydrolase activity"/>
    <property type="evidence" value="ECO:0007669"/>
    <property type="project" value="TreeGrafter"/>
</dbReference>
<dbReference type="STRING" id="1798705.A2563_02600"/>
<name>A0A1F6P9E0_9BACT</name>
<dbReference type="InterPro" id="IPR013022">
    <property type="entry name" value="Xyl_isomerase-like_TIM-brl"/>
</dbReference>
<proteinExistence type="inferred from homology"/>
<keyword evidence="3 7" id="KW-0227">DNA damage</keyword>
<keyword evidence="6 7" id="KW-0234">DNA repair</keyword>
<dbReference type="EC" id="3.1.21.2" evidence="7"/>
<evidence type="ECO:0000256" key="3">
    <source>
        <dbReference type="ARBA" id="ARBA00022763"/>
    </source>
</evidence>
<dbReference type="PROSITE" id="PS00729">
    <property type="entry name" value="AP_NUCLEASE_F2_1"/>
    <property type="match status" value="1"/>
</dbReference>
<dbReference type="GO" id="GO:0008270">
    <property type="term" value="F:zinc ion binding"/>
    <property type="evidence" value="ECO:0007669"/>
    <property type="project" value="UniProtKB-UniRule"/>
</dbReference>
<protein>
    <recommendedName>
        <fullName evidence="7">Probable endonuclease 4</fullName>
        <ecNumber evidence="7">3.1.21.2</ecNumber>
    </recommendedName>
    <alternativeName>
        <fullName evidence="7">Endodeoxyribonuclease IV</fullName>
    </alternativeName>
    <alternativeName>
        <fullName evidence="7">Endonuclease IV</fullName>
    </alternativeName>
</protein>
<evidence type="ECO:0000256" key="4">
    <source>
        <dbReference type="ARBA" id="ARBA00022801"/>
    </source>
</evidence>
<dbReference type="SUPFAM" id="SSF51658">
    <property type="entry name" value="Xylose isomerase-like"/>
    <property type="match status" value="1"/>
</dbReference>
<sequence length="278" mass="31278">MLFGAHVSIAGGLFNAPINAAAIGCEVFQMFSRSPRGGWVAPLDKNIAKQFKENCEKHNQKEWYIHAPYFINFASTNPRIKHGSVAVLREELERGTMLGAKYIMTHLGSYKDVGQKEGYKQLIEGLEKVMKGYKGTTQFLIEISAGAGNILGDTFEEVGAALHHKKIEKYNIGVCYDTQHAFASGYDCRTPKAFDETLKKFDKEIGLDRLKMFHCNDSKPELGSHRDRHEHIGKGQIGLAGFKTILGDKRLKDKNFIAETEDDEIVQDLKLLKKIRDK</sequence>
<feature type="binding site" evidence="7">
    <location>
        <position position="142"/>
    </location>
    <ligand>
        <name>Zn(2+)</name>
        <dbReference type="ChEBI" id="CHEBI:29105"/>
        <label>1</label>
    </ligand>
</feature>
<feature type="binding site" evidence="7">
    <location>
        <position position="259"/>
    </location>
    <ligand>
        <name>Zn(2+)</name>
        <dbReference type="ChEBI" id="CHEBI:29105"/>
        <label>2</label>
    </ligand>
</feature>
<feature type="binding site" evidence="7">
    <location>
        <position position="106"/>
    </location>
    <ligand>
        <name>Zn(2+)</name>
        <dbReference type="ChEBI" id="CHEBI:29105"/>
        <label>1</label>
    </ligand>
</feature>
<dbReference type="Pfam" id="PF01261">
    <property type="entry name" value="AP_endonuc_2"/>
    <property type="match status" value="1"/>
</dbReference>
<feature type="binding site" evidence="7">
    <location>
        <position position="177"/>
    </location>
    <ligand>
        <name>Zn(2+)</name>
        <dbReference type="ChEBI" id="CHEBI:29105"/>
        <label>2</label>
    </ligand>
</feature>
<keyword evidence="7" id="KW-0540">Nuclease</keyword>
<keyword evidence="2 7" id="KW-0479">Metal-binding</keyword>
<dbReference type="FunFam" id="3.20.20.150:FF:000001">
    <property type="entry name" value="Probable endonuclease 4"/>
    <property type="match status" value="1"/>
</dbReference>
<dbReference type="CDD" id="cd00019">
    <property type="entry name" value="AP2Ec"/>
    <property type="match status" value="1"/>
</dbReference>
<feature type="binding site" evidence="7">
    <location>
        <position position="142"/>
    </location>
    <ligand>
        <name>Zn(2+)</name>
        <dbReference type="ChEBI" id="CHEBI:29105"/>
        <label>2</label>
    </ligand>
</feature>
<comment type="cofactor">
    <cofactor evidence="7">
        <name>Zn(2+)</name>
        <dbReference type="ChEBI" id="CHEBI:29105"/>
    </cofactor>
    <text evidence="7">Binds 3 Zn(2+) ions.</text>
</comment>
<dbReference type="Gene3D" id="3.20.20.150">
    <property type="entry name" value="Divalent-metal-dependent TIM barrel enzymes"/>
    <property type="match status" value="1"/>
</dbReference>
<feature type="binding site" evidence="7">
    <location>
        <position position="229"/>
    </location>
    <ligand>
        <name>Zn(2+)</name>
        <dbReference type="ChEBI" id="CHEBI:29105"/>
        <label>3</label>
    </ligand>
</feature>
<comment type="catalytic activity">
    <reaction evidence="7">
        <text>Endonucleolytic cleavage to 5'-phosphooligonucleotide end-products.</text>
        <dbReference type="EC" id="3.1.21.2"/>
    </reaction>
</comment>
<feature type="binding site" evidence="7">
    <location>
        <position position="214"/>
    </location>
    <ligand>
        <name>Zn(2+)</name>
        <dbReference type="ChEBI" id="CHEBI:29105"/>
        <label>2</label>
    </ligand>
</feature>
<dbReference type="GO" id="GO:0003677">
    <property type="term" value="F:DNA binding"/>
    <property type="evidence" value="ECO:0007669"/>
    <property type="project" value="InterPro"/>
</dbReference>
<dbReference type="InterPro" id="IPR001719">
    <property type="entry name" value="AP_endonuc_2"/>
</dbReference>
<dbReference type="SMART" id="SM00518">
    <property type="entry name" value="AP2Ec"/>
    <property type="match status" value="1"/>
</dbReference>
<dbReference type="EMBL" id="MFRA01000005">
    <property type="protein sequence ID" value="OGH92544.1"/>
    <property type="molecule type" value="Genomic_DNA"/>
</dbReference>
<evidence type="ECO:0000256" key="2">
    <source>
        <dbReference type="ARBA" id="ARBA00022723"/>
    </source>
</evidence>
<dbReference type="InterPro" id="IPR018246">
    <property type="entry name" value="AP_endonuc_F2_Zn_BS"/>
</dbReference>
<organism evidence="9 10">
    <name type="scientific">Candidatus Magasanikbacteria bacterium RIFOXYD1_FULL_40_23</name>
    <dbReference type="NCBI Taxonomy" id="1798705"/>
    <lineage>
        <taxon>Bacteria</taxon>
        <taxon>Candidatus Magasanikiibacteriota</taxon>
    </lineage>
</organism>
<evidence type="ECO:0000259" key="8">
    <source>
        <dbReference type="Pfam" id="PF01261"/>
    </source>
</evidence>
<comment type="similarity">
    <text evidence="1 7">Belongs to the AP endonuclease 2 family.</text>
</comment>
<keyword evidence="5 7" id="KW-0862">Zinc</keyword>
<evidence type="ECO:0000256" key="1">
    <source>
        <dbReference type="ARBA" id="ARBA00005340"/>
    </source>
</evidence>
<dbReference type="PROSITE" id="PS51432">
    <property type="entry name" value="AP_NUCLEASE_F2_4"/>
    <property type="match status" value="1"/>
</dbReference>
<comment type="function">
    <text evidence="7">Endonuclease IV plays a role in DNA repair. It cleaves phosphodiester bonds at apurinic or apyrimidinic (AP) sites, generating a 3'-hydroxyl group and a 5'-terminal sugar phosphate.</text>
</comment>
<evidence type="ECO:0000256" key="5">
    <source>
        <dbReference type="ARBA" id="ARBA00022833"/>
    </source>
</evidence>
<accession>A0A1F6P9E0</accession>
<evidence type="ECO:0000313" key="9">
    <source>
        <dbReference type="EMBL" id="OGH92544.1"/>
    </source>
</evidence>
<evidence type="ECO:0000313" key="10">
    <source>
        <dbReference type="Proteomes" id="UP000176634"/>
    </source>
</evidence>
<dbReference type="Proteomes" id="UP000176634">
    <property type="component" value="Unassembled WGS sequence"/>
</dbReference>
<comment type="caution">
    <text evidence="9">The sequence shown here is derived from an EMBL/GenBank/DDBJ whole genome shotgun (WGS) entry which is preliminary data.</text>
</comment>
<dbReference type="PANTHER" id="PTHR21445:SF0">
    <property type="entry name" value="APURINIC-APYRIMIDINIC ENDONUCLEASE"/>
    <property type="match status" value="1"/>
</dbReference>
<evidence type="ECO:0000256" key="6">
    <source>
        <dbReference type="ARBA" id="ARBA00023204"/>
    </source>
</evidence>
<dbReference type="PROSITE" id="PS00731">
    <property type="entry name" value="AP_NUCLEASE_F2_3"/>
    <property type="match status" value="1"/>
</dbReference>
<dbReference type="GO" id="GO:0006284">
    <property type="term" value="P:base-excision repair"/>
    <property type="evidence" value="ECO:0007669"/>
    <property type="project" value="TreeGrafter"/>
</dbReference>
<feature type="binding site" evidence="7">
    <location>
        <position position="180"/>
    </location>
    <ligand>
        <name>Zn(2+)</name>
        <dbReference type="ChEBI" id="CHEBI:29105"/>
        <label>3</label>
    </ligand>
</feature>
<dbReference type="GO" id="GO:0008833">
    <property type="term" value="F:deoxyribonuclease IV (phage-T4-induced) activity"/>
    <property type="evidence" value="ECO:0007669"/>
    <property type="project" value="UniProtKB-UniRule"/>
</dbReference>
<reference evidence="9 10" key="1">
    <citation type="journal article" date="2016" name="Nat. Commun.">
        <title>Thousands of microbial genomes shed light on interconnected biogeochemical processes in an aquifer system.</title>
        <authorList>
            <person name="Anantharaman K."/>
            <person name="Brown C.T."/>
            <person name="Hug L.A."/>
            <person name="Sharon I."/>
            <person name="Castelle C.J."/>
            <person name="Probst A.J."/>
            <person name="Thomas B.C."/>
            <person name="Singh A."/>
            <person name="Wilkins M.J."/>
            <person name="Karaoz U."/>
            <person name="Brodie E.L."/>
            <person name="Williams K.H."/>
            <person name="Hubbard S.S."/>
            <person name="Banfield J.F."/>
        </authorList>
    </citation>
    <scope>NUCLEOTIDE SEQUENCE [LARGE SCALE GENOMIC DNA]</scope>
</reference>
<dbReference type="NCBIfam" id="TIGR00587">
    <property type="entry name" value="nfo"/>
    <property type="match status" value="1"/>
</dbReference>
<dbReference type="HAMAP" id="MF_00152">
    <property type="entry name" value="Nfo"/>
    <property type="match status" value="1"/>
</dbReference>
<keyword evidence="4 7" id="KW-0378">Hydrolase</keyword>
<keyword evidence="7" id="KW-0255">Endonuclease</keyword>
<dbReference type="AlphaFoldDB" id="A0A1F6P9E0"/>
<dbReference type="InterPro" id="IPR036237">
    <property type="entry name" value="Xyl_isomerase-like_sf"/>
</dbReference>
<dbReference type="GO" id="GO:0003906">
    <property type="term" value="F:DNA-(apurinic or apyrimidinic site) endonuclease activity"/>
    <property type="evidence" value="ECO:0007669"/>
    <property type="project" value="TreeGrafter"/>
</dbReference>
<feature type="binding site" evidence="7">
    <location>
        <position position="227"/>
    </location>
    <ligand>
        <name>Zn(2+)</name>
        <dbReference type="ChEBI" id="CHEBI:29105"/>
        <label>3</label>
    </ligand>
</feature>
<dbReference type="PANTHER" id="PTHR21445">
    <property type="entry name" value="ENDONUCLEASE IV ENDODEOXYRIBONUCLEASE IV"/>
    <property type="match status" value="1"/>
</dbReference>
<feature type="binding site" evidence="7">
    <location>
        <position position="66"/>
    </location>
    <ligand>
        <name>Zn(2+)</name>
        <dbReference type="ChEBI" id="CHEBI:29105"/>
        <label>1</label>
    </ligand>
</feature>
<gene>
    <name evidence="7" type="primary">nfo</name>
    <name evidence="9" type="ORF">A2563_02600</name>
</gene>
<evidence type="ECO:0000256" key="7">
    <source>
        <dbReference type="HAMAP-Rule" id="MF_00152"/>
    </source>
</evidence>
<feature type="domain" description="Xylose isomerase-like TIM barrel" evidence="8">
    <location>
        <begin position="20"/>
        <end position="274"/>
    </location>
</feature>